<keyword evidence="3" id="KW-1185">Reference proteome</keyword>
<dbReference type="InterPro" id="IPR000905">
    <property type="entry name" value="Gcp-like_dom"/>
</dbReference>
<dbReference type="GO" id="GO:0005829">
    <property type="term" value="C:cytosol"/>
    <property type="evidence" value="ECO:0007669"/>
    <property type="project" value="TreeGrafter"/>
</dbReference>
<dbReference type="KEGG" id="vcop:MM50RIKEN_05580"/>
<accession>A0A810Q2S9</accession>
<reference evidence="2" key="1">
    <citation type="submission" date="2020-09" db="EMBL/GenBank/DDBJ databases">
        <title>New species isolated from human feces.</title>
        <authorList>
            <person name="Kitahara M."/>
            <person name="Shigeno Y."/>
            <person name="Shime M."/>
            <person name="Matsumoto Y."/>
            <person name="Nakamura S."/>
            <person name="Motooka D."/>
            <person name="Fukuoka S."/>
            <person name="Nishikawa H."/>
            <person name="Benno Y."/>
        </authorList>
    </citation>
    <scope>NUCLEOTIDE SEQUENCE</scope>
    <source>
        <strain evidence="2">MM50</strain>
    </source>
</reference>
<protein>
    <submittedName>
        <fullName evidence="2">tRNA (Adenosine(37)-N6)-threonylcarbamoyltransferase complex dimerization subunit type 1 TsaB</fullName>
    </submittedName>
</protein>
<dbReference type="Pfam" id="PF00814">
    <property type="entry name" value="TsaD"/>
    <property type="match status" value="1"/>
</dbReference>
<evidence type="ECO:0000259" key="1">
    <source>
        <dbReference type="Pfam" id="PF00814"/>
    </source>
</evidence>
<feature type="domain" description="Gcp-like" evidence="1">
    <location>
        <begin position="34"/>
        <end position="201"/>
    </location>
</feature>
<dbReference type="Gene3D" id="3.30.420.40">
    <property type="match status" value="2"/>
</dbReference>
<organism evidence="2 3">
    <name type="scientific">Vescimonas coprocola</name>
    <dbReference type="NCBI Taxonomy" id="2714355"/>
    <lineage>
        <taxon>Bacteria</taxon>
        <taxon>Bacillati</taxon>
        <taxon>Bacillota</taxon>
        <taxon>Clostridia</taxon>
        <taxon>Eubacteriales</taxon>
        <taxon>Oscillospiraceae</taxon>
        <taxon>Vescimonas</taxon>
    </lineage>
</organism>
<evidence type="ECO:0000313" key="3">
    <source>
        <dbReference type="Proteomes" id="UP000681035"/>
    </source>
</evidence>
<dbReference type="SUPFAM" id="SSF53067">
    <property type="entry name" value="Actin-like ATPase domain"/>
    <property type="match status" value="2"/>
</dbReference>
<dbReference type="PANTHER" id="PTHR11735:SF11">
    <property type="entry name" value="TRNA THREONYLCARBAMOYLADENOSINE BIOSYNTHESIS PROTEIN TSAB"/>
    <property type="match status" value="1"/>
</dbReference>
<proteinExistence type="predicted"/>
<dbReference type="AlphaFoldDB" id="A0A810Q2S9"/>
<dbReference type="EMBL" id="AP023418">
    <property type="protein sequence ID" value="BCK80795.1"/>
    <property type="molecule type" value="Genomic_DNA"/>
</dbReference>
<dbReference type="CDD" id="cd24032">
    <property type="entry name" value="ASKHA_NBD_TsaB"/>
    <property type="match status" value="1"/>
</dbReference>
<dbReference type="GO" id="GO:0002949">
    <property type="term" value="P:tRNA threonylcarbamoyladenosine modification"/>
    <property type="evidence" value="ECO:0007669"/>
    <property type="project" value="InterPro"/>
</dbReference>
<dbReference type="Proteomes" id="UP000681035">
    <property type="component" value="Chromosome"/>
</dbReference>
<dbReference type="InterPro" id="IPR043129">
    <property type="entry name" value="ATPase_NBD"/>
</dbReference>
<dbReference type="InterPro" id="IPR022496">
    <property type="entry name" value="T6A_TsaB"/>
</dbReference>
<name>A0A810Q2S9_9FIRM</name>
<dbReference type="PANTHER" id="PTHR11735">
    <property type="entry name" value="TRNA N6-ADENOSINE THREONYLCARBAMOYLTRANSFERASE"/>
    <property type="match status" value="1"/>
</dbReference>
<gene>
    <name evidence="2" type="ORF">MM50RIKEN_05580</name>
</gene>
<dbReference type="NCBIfam" id="TIGR03725">
    <property type="entry name" value="T6A_YeaZ"/>
    <property type="match status" value="1"/>
</dbReference>
<evidence type="ECO:0000313" key="2">
    <source>
        <dbReference type="EMBL" id="BCK80795.1"/>
    </source>
</evidence>
<sequence length="237" mass="25019">MKILALETSAKSVSAAVTDGGVVRAYTYQNTGLTHSRTLMPLVDAMLRESEQSLSDMDLLAVAAGPGSFTGLRIGVSTLKGLAWAADKPCCGVSTLEAMAQNLRHMDGLIVCSMDARRSQVYNAVFAAEGGQLTRLTPDRAIALSQLAEELQNDPRPKLVVGDGAALCSGFLSEAGIPCRMAPAQLVMQNAVGVALAAEEMAARGETVSARDLVPVYLRLSQAERERLAKGLKITLD</sequence>
<dbReference type="RefSeq" id="WP_213541655.1">
    <property type="nucleotide sequence ID" value="NZ_AP023418.1"/>
</dbReference>